<keyword evidence="6" id="KW-1185">Reference proteome</keyword>
<dbReference type="InterPro" id="IPR032783">
    <property type="entry name" value="AraC_lig"/>
</dbReference>
<evidence type="ECO:0000256" key="3">
    <source>
        <dbReference type="ARBA" id="ARBA00023163"/>
    </source>
</evidence>
<keyword evidence="2" id="KW-0238">DNA-binding</keyword>
<dbReference type="InterPro" id="IPR009057">
    <property type="entry name" value="Homeodomain-like_sf"/>
</dbReference>
<feature type="domain" description="HTH araC/xylS-type" evidence="4">
    <location>
        <begin position="220"/>
        <end position="318"/>
    </location>
</feature>
<keyword evidence="1" id="KW-0805">Transcription regulation</keyword>
<dbReference type="HOGENOM" id="CLU_000445_81_0_0"/>
<reference evidence="6" key="2">
    <citation type="submission" date="2011-01" db="EMBL/GenBank/DDBJ databases">
        <title>The complete genome of Deinococcus maricopensis DSM 21211.</title>
        <authorList>
            <consortium name="US DOE Joint Genome Institute (JGI-PGF)"/>
            <person name="Lucas S."/>
            <person name="Copeland A."/>
            <person name="Lapidus A."/>
            <person name="Goodwin L."/>
            <person name="Pitluck S."/>
            <person name="Kyrpides N."/>
            <person name="Mavromatis K."/>
            <person name="Pagani I."/>
            <person name="Ivanova N."/>
            <person name="Ovchinnikova G."/>
            <person name="Zeytun A."/>
            <person name="Detter J.C."/>
            <person name="Han C."/>
            <person name="Land M."/>
            <person name="Hauser L."/>
            <person name="Markowitz V."/>
            <person name="Cheng J.-F."/>
            <person name="Hugenholtz P."/>
            <person name="Woyke T."/>
            <person name="Wu D."/>
            <person name="Pukall R."/>
            <person name="Gehrich-Schroeter G."/>
            <person name="Brambilla E."/>
            <person name="Klenk H.-P."/>
            <person name="Eisen J.A."/>
        </authorList>
    </citation>
    <scope>NUCLEOTIDE SEQUENCE [LARGE SCALE GENOMIC DNA]</scope>
    <source>
        <strain evidence="6">DSM 21211 / LMG 22137 / NRRL B-23946 / LB-34</strain>
    </source>
</reference>
<dbReference type="AlphaFoldDB" id="E8U442"/>
<dbReference type="SMART" id="SM00342">
    <property type="entry name" value="HTH_ARAC"/>
    <property type="match status" value="1"/>
</dbReference>
<evidence type="ECO:0000313" key="6">
    <source>
        <dbReference type="Proteomes" id="UP000008635"/>
    </source>
</evidence>
<sequence>MDHPTPVQHTPASDDLLSEILTPLRLQGVFVSHWQMSGAWGVYGEREPCALIHYMLRGEATIDLGPAGRTTLHAGDLALFPLGEPHAIGAPHCLTPLPLHAALPDRSVGGVSTLRLGPATPDADAEMLCVGLHYETEGILPLYELLPDLLTLRRAHIQQDPLLHALLQNLTQEAIARQEGRGLILLRGFELVYLAGLRHSLKNAPASSPINQLTHHAGLSRALIAIYREYAQRWNVTSLAERAGMSRSSFCAKFRALLGESPGRHLMRRRVMEARRLLLTTTLTHDEIADAVGYESAVGLYLAFRSVLNVTPGEVRSAPRALDASSA</sequence>
<evidence type="ECO:0000256" key="2">
    <source>
        <dbReference type="ARBA" id="ARBA00023125"/>
    </source>
</evidence>
<gene>
    <name evidence="5" type="ordered locus">Deima_0215</name>
</gene>
<proteinExistence type="predicted"/>
<evidence type="ECO:0000256" key="1">
    <source>
        <dbReference type="ARBA" id="ARBA00023015"/>
    </source>
</evidence>
<keyword evidence="3" id="KW-0804">Transcription</keyword>
<accession>E8U442</accession>
<dbReference type="KEGG" id="dmr:Deima_0215"/>
<dbReference type="PROSITE" id="PS01124">
    <property type="entry name" value="HTH_ARAC_FAMILY_2"/>
    <property type="match status" value="1"/>
</dbReference>
<dbReference type="EMBL" id="CP002454">
    <property type="protein sequence ID" value="ADV65879.1"/>
    <property type="molecule type" value="Genomic_DNA"/>
</dbReference>
<organism evidence="5 6">
    <name type="scientific">Deinococcus maricopensis (strain DSM 21211 / LMG 22137 / NRRL B-23946 / LB-34)</name>
    <dbReference type="NCBI Taxonomy" id="709986"/>
    <lineage>
        <taxon>Bacteria</taxon>
        <taxon>Thermotogati</taxon>
        <taxon>Deinococcota</taxon>
        <taxon>Deinococci</taxon>
        <taxon>Deinococcales</taxon>
        <taxon>Deinococcaceae</taxon>
        <taxon>Deinococcus</taxon>
    </lineage>
</organism>
<evidence type="ECO:0000259" key="4">
    <source>
        <dbReference type="PROSITE" id="PS01124"/>
    </source>
</evidence>
<dbReference type="GO" id="GO:0003700">
    <property type="term" value="F:DNA-binding transcription factor activity"/>
    <property type="evidence" value="ECO:0007669"/>
    <property type="project" value="InterPro"/>
</dbReference>
<protein>
    <submittedName>
        <fullName evidence="5">Transcriptional regulator, AraC family</fullName>
    </submittedName>
</protein>
<dbReference type="PANTHER" id="PTHR46796">
    <property type="entry name" value="HTH-TYPE TRANSCRIPTIONAL ACTIVATOR RHAS-RELATED"/>
    <property type="match status" value="1"/>
</dbReference>
<dbReference type="RefSeq" id="WP_013555384.1">
    <property type="nucleotide sequence ID" value="NC_014958.1"/>
</dbReference>
<dbReference type="Pfam" id="PF12833">
    <property type="entry name" value="HTH_18"/>
    <property type="match status" value="1"/>
</dbReference>
<dbReference type="InterPro" id="IPR050204">
    <property type="entry name" value="AraC_XylS_family_regulators"/>
</dbReference>
<dbReference type="Proteomes" id="UP000008635">
    <property type="component" value="Chromosome"/>
</dbReference>
<dbReference type="GO" id="GO:0043565">
    <property type="term" value="F:sequence-specific DNA binding"/>
    <property type="evidence" value="ECO:0007669"/>
    <property type="project" value="InterPro"/>
</dbReference>
<dbReference type="SUPFAM" id="SSF51182">
    <property type="entry name" value="RmlC-like cupins"/>
    <property type="match status" value="1"/>
</dbReference>
<dbReference type="STRING" id="709986.Deima_0215"/>
<dbReference type="Gene3D" id="1.10.10.60">
    <property type="entry name" value="Homeodomain-like"/>
    <property type="match status" value="1"/>
</dbReference>
<dbReference type="SUPFAM" id="SSF46689">
    <property type="entry name" value="Homeodomain-like"/>
    <property type="match status" value="2"/>
</dbReference>
<dbReference type="InterPro" id="IPR011051">
    <property type="entry name" value="RmlC_Cupin_sf"/>
</dbReference>
<dbReference type="Pfam" id="PF12852">
    <property type="entry name" value="Cupin_6"/>
    <property type="match status" value="1"/>
</dbReference>
<dbReference type="PANTHER" id="PTHR46796:SF7">
    <property type="entry name" value="ARAC FAMILY TRANSCRIPTIONAL REGULATOR"/>
    <property type="match status" value="1"/>
</dbReference>
<dbReference type="OrthoDB" id="9813413at2"/>
<evidence type="ECO:0000313" key="5">
    <source>
        <dbReference type="EMBL" id="ADV65879.1"/>
    </source>
</evidence>
<name>E8U442_DEIML</name>
<reference evidence="5 6" key="1">
    <citation type="journal article" date="2011" name="Stand. Genomic Sci.">
        <title>Complete genome sequence of Deinococcus maricopensis type strain (LB-34).</title>
        <authorList>
            <person name="Pukall R."/>
            <person name="Zeytun A."/>
            <person name="Lucas S."/>
            <person name="Lapidus A."/>
            <person name="Hammon N."/>
            <person name="Deshpande S."/>
            <person name="Nolan M."/>
            <person name="Cheng J.F."/>
            <person name="Pitluck S."/>
            <person name="Liolios K."/>
            <person name="Pagani I."/>
            <person name="Mikhailova N."/>
            <person name="Ivanova N."/>
            <person name="Mavromatis K."/>
            <person name="Pati A."/>
            <person name="Tapia R."/>
            <person name="Han C."/>
            <person name="Goodwin L."/>
            <person name="Chen A."/>
            <person name="Palaniappan K."/>
            <person name="Land M."/>
            <person name="Hauser L."/>
            <person name="Chang Y.J."/>
            <person name="Jeffries C.D."/>
            <person name="Brambilla E.M."/>
            <person name="Rohde M."/>
            <person name="Goker M."/>
            <person name="Detter J.C."/>
            <person name="Woyke T."/>
            <person name="Bristow J."/>
            <person name="Eisen J.A."/>
            <person name="Markowitz V."/>
            <person name="Hugenholtz P."/>
            <person name="Kyrpides N.C."/>
            <person name="Klenk H.P."/>
        </authorList>
    </citation>
    <scope>NUCLEOTIDE SEQUENCE [LARGE SCALE GENOMIC DNA]</scope>
    <source>
        <strain evidence="6">DSM 21211 / LMG 22137 / NRRL B-23946 / LB-34</strain>
    </source>
</reference>
<dbReference type="InterPro" id="IPR018060">
    <property type="entry name" value="HTH_AraC"/>
</dbReference>
<dbReference type="eggNOG" id="COG2207">
    <property type="taxonomic scope" value="Bacteria"/>
</dbReference>